<dbReference type="SMART" id="SM00382">
    <property type="entry name" value="AAA"/>
    <property type="match status" value="1"/>
</dbReference>
<dbReference type="SUPFAM" id="SSF90123">
    <property type="entry name" value="ABC transporter transmembrane region"/>
    <property type="match status" value="1"/>
</dbReference>
<evidence type="ECO:0000256" key="5">
    <source>
        <dbReference type="ARBA" id="ARBA00022989"/>
    </source>
</evidence>
<dbReference type="GO" id="GO:0005524">
    <property type="term" value="F:ATP binding"/>
    <property type="evidence" value="ECO:0007669"/>
    <property type="project" value="UniProtKB-KW"/>
</dbReference>
<keyword evidence="6 7" id="KW-0472">Membrane</keyword>
<feature type="transmembrane region" description="Helical" evidence="7">
    <location>
        <begin position="133"/>
        <end position="154"/>
    </location>
</feature>
<proteinExistence type="predicted"/>
<dbReference type="PROSITE" id="PS50929">
    <property type="entry name" value="ABC_TM1F"/>
    <property type="match status" value="1"/>
</dbReference>
<evidence type="ECO:0000259" key="9">
    <source>
        <dbReference type="PROSITE" id="PS50929"/>
    </source>
</evidence>
<gene>
    <name evidence="10" type="ORF">ABIC55_001385</name>
</gene>
<dbReference type="CDD" id="cd03228">
    <property type="entry name" value="ABCC_MRP_Like"/>
    <property type="match status" value="1"/>
</dbReference>
<dbReference type="EMBL" id="JBEPME010000001">
    <property type="protein sequence ID" value="MET3656301.1"/>
    <property type="molecule type" value="Genomic_DNA"/>
</dbReference>
<comment type="caution">
    <text evidence="10">The sequence shown here is derived from an EMBL/GenBank/DDBJ whole genome shotgun (WGS) entry which is preliminary data.</text>
</comment>
<dbReference type="CDD" id="cd18585">
    <property type="entry name" value="ABC_6TM_CydC"/>
    <property type="match status" value="1"/>
</dbReference>
<dbReference type="PROSITE" id="PS50893">
    <property type="entry name" value="ABC_TRANSPORTER_2"/>
    <property type="match status" value="1"/>
</dbReference>
<dbReference type="PROSITE" id="PS00211">
    <property type="entry name" value="ABC_TRANSPORTER_1"/>
    <property type="match status" value="1"/>
</dbReference>
<name>A0ABV2K5F9_SPOPS</name>
<feature type="domain" description="ABC transmembrane type-1" evidence="9">
    <location>
        <begin position="21"/>
        <end position="302"/>
    </location>
</feature>
<evidence type="ECO:0000256" key="6">
    <source>
        <dbReference type="ARBA" id="ARBA00023136"/>
    </source>
</evidence>
<dbReference type="InterPro" id="IPR017871">
    <property type="entry name" value="ABC_transporter-like_CS"/>
</dbReference>
<dbReference type="NCBIfam" id="TIGR02868">
    <property type="entry name" value="CydC"/>
    <property type="match status" value="1"/>
</dbReference>
<evidence type="ECO:0000256" key="7">
    <source>
        <dbReference type="SAM" id="Phobius"/>
    </source>
</evidence>
<comment type="subcellular location">
    <subcellularLocation>
        <location evidence="1">Cell membrane</location>
        <topology evidence="1">Multi-pass membrane protein</topology>
    </subcellularLocation>
</comment>
<dbReference type="InterPro" id="IPR011527">
    <property type="entry name" value="ABC1_TM_dom"/>
</dbReference>
<protein>
    <submittedName>
        <fullName evidence="10">ATP-binding cassette subfamily C protein CydC</fullName>
    </submittedName>
</protein>
<organism evidence="10 11">
    <name type="scientific">Sporosarcina psychrophila</name>
    <name type="common">Bacillus psychrophilus</name>
    <dbReference type="NCBI Taxonomy" id="1476"/>
    <lineage>
        <taxon>Bacteria</taxon>
        <taxon>Bacillati</taxon>
        <taxon>Bacillota</taxon>
        <taxon>Bacilli</taxon>
        <taxon>Bacillales</taxon>
        <taxon>Caryophanaceae</taxon>
        <taxon>Sporosarcina</taxon>
    </lineage>
</organism>
<dbReference type="SUPFAM" id="SSF52540">
    <property type="entry name" value="P-loop containing nucleoside triphosphate hydrolases"/>
    <property type="match status" value="1"/>
</dbReference>
<feature type="transmembrane region" description="Helical" evidence="7">
    <location>
        <begin position="249"/>
        <end position="267"/>
    </location>
</feature>
<keyword evidence="3" id="KW-0547">Nucleotide-binding</keyword>
<dbReference type="InterPro" id="IPR027417">
    <property type="entry name" value="P-loop_NTPase"/>
</dbReference>
<evidence type="ECO:0000256" key="4">
    <source>
        <dbReference type="ARBA" id="ARBA00022840"/>
    </source>
</evidence>
<keyword evidence="11" id="KW-1185">Reference proteome</keyword>
<dbReference type="Pfam" id="PF00664">
    <property type="entry name" value="ABC_membrane"/>
    <property type="match status" value="1"/>
</dbReference>
<dbReference type="InterPro" id="IPR036640">
    <property type="entry name" value="ABC1_TM_sf"/>
</dbReference>
<dbReference type="Proteomes" id="UP001549104">
    <property type="component" value="Unassembled WGS sequence"/>
</dbReference>
<keyword evidence="5 7" id="KW-1133">Transmembrane helix</keyword>
<keyword evidence="4 10" id="KW-0067">ATP-binding</keyword>
<evidence type="ECO:0000256" key="1">
    <source>
        <dbReference type="ARBA" id="ARBA00004651"/>
    </source>
</evidence>
<dbReference type="PANTHER" id="PTHR43394">
    <property type="entry name" value="ATP-DEPENDENT PERMEASE MDL1, MITOCHONDRIAL"/>
    <property type="match status" value="1"/>
</dbReference>
<accession>A0ABV2K5F9</accession>
<evidence type="ECO:0000313" key="10">
    <source>
        <dbReference type="EMBL" id="MET3656301.1"/>
    </source>
</evidence>
<evidence type="ECO:0000259" key="8">
    <source>
        <dbReference type="PROSITE" id="PS50893"/>
    </source>
</evidence>
<feature type="transmembrane region" description="Helical" evidence="7">
    <location>
        <begin position="50"/>
        <end position="72"/>
    </location>
</feature>
<feature type="transmembrane region" description="Helical" evidence="7">
    <location>
        <begin position="18"/>
        <end position="44"/>
    </location>
</feature>
<evidence type="ECO:0000256" key="3">
    <source>
        <dbReference type="ARBA" id="ARBA00022741"/>
    </source>
</evidence>
<dbReference type="Gene3D" id="3.40.50.300">
    <property type="entry name" value="P-loop containing nucleotide triphosphate hydrolases"/>
    <property type="match status" value="1"/>
</dbReference>
<dbReference type="InterPro" id="IPR003593">
    <property type="entry name" value="AAA+_ATPase"/>
</dbReference>
<dbReference type="InterPro" id="IPR014223">
    <property type="entry name" value="ABC_CydC/D"/>
</dbReference>
<dbReference type="Pfam" id="PF00005">
    <property type="entry name" value="ABC_tran"/>
    <property type="match status" value="1"/>
</dbReference>
<dbReference type="RefSeq" id="WP_354312560.1">
    <property type="nucleotide sequence ID" value="NZ_JBEPME010000001.1"/>
</dbReference>
<keyword evidence="2 7" id="KW-0812">Transmembrane</keyword>
<dbReference type="InterPro" id="IPR039421">
    <property type="entry name" value="Type_1_exporter"/>
</dbReference>
<evidence type="ECO:0000256" key="2">
    <source>
        <dbReference type="ARBA" id="ARBA00022692"/>
    </source>
</evidence>
<sequence>MKDLGFVTKILFVEKKDIFYSIICGFISGITAVSLFASSGYLISKAALTPSIYTLMIIVVSVKILGIISALSRYGERYFSHRGTFTMLSNMRVSFYERLEPLAPTIFRKYRSGDLLARVVGDVEALQNFFLRVFYPPVVLLLVFLCTIFFTALFSIEVALIVFIGLLVTTFVVPSIFALTQRKVDRLVRQRRGELSTKVTEFLYGFRDIKIHQQLEEKESELHQSVHAYLDEQERESIHNLFSQAANKFLSLLISLLVLGVGAYLVADGQLDGIFLAMFVMVSLTVFENTTSMAAFPSYLEESRQAASRLTAVVGKDIVQEKPQERFEKRSIQGVPSIEVKDVTFAFPDETRNTLTNVTTTFPTGSKTAIVGPSGSGKSTLLQLLLKFYSINQGQIRFNNDSIDQLTQECIWENTNVVLQENHFFYGTIRDNLLLASDGLSDTEMEEMLKQVKLGHFSLDDKVLEKGENLSGGEKQRLAISRALLRNSPLWLLDEPTSSIDALTEAHIFSYLFEKAKDDTVIVVSHRLIGLEKMDQIIVMDDGTIVESGTLEELMDKKGYFYEMKQIEQSVFLIN</sequence>
<feature type="domain" description="ABC transporter" evidence="8">
    <location>
        <begin position="338"/>
        <end position="567"/>
    </location>
</feature>
<feature type="transmembrane region" description="Helical" evidence="7">
    <location>
        <begin position="160"/>
        <end position="179"/>
    </location>
</feature>
<dbReference type="InterPro" id="IPR003439">
    <property type="entry name" value="ABC_transporter-like_ATP-bd"/>
</dbReference>
<dbReference type="PANTHER" id="PTHR43394:SF1">
    <property type="entry name" value="ATP-BINDING CASSETTE SUB-FAMILY B MEMBER 10, MITOCHONDRIAL"/>
    <property type="match status" value="1"/>
</dbReference>
<reference evidence="10 11" key="1">
    <citation type="submission" date="2024-06" db="EMBL/GenBank/DDBJ databases">
        <title>Sorghum-associated microbial communities from plants grown in Nebraska, USA.</title>
        <authorList>
            <person name="Schachtman D."/>
        </authorList>
    </citation>
    <scope>NUCLEOTIDE SEQUENCE [LARGE SCALE GENOMIC DNA]</scope>
    <source>
        <strain evidence="10 11">1288</strain>
    </source>
</reference>
<dbReference type="Gene3D" id="1.20.1560.10">
    <property type="entry name" value="ABC transporter type 1, transmembrane domain"/>
    <property type="match status" value="1"/>
</dbReference>
<evidence type="ECO:0000313" key="11">
    <source>
        <dbReference type="Proteomes" id="UP001549104"/>
    </source>
</evidence>